<sequence length="237" mass="27001">MENKHVIMIVEDEDAIIEFISVKLELQGYRILKAVNGKEAISFASSHCPDLILLDLGLPDMDGMEVLKSIRSWSMVPVIIISARHEDKFIVTALDSGADDYITKPFNNAILVARIRTALRRGHISKIKNSKVNHPFRFGDLYIDYDRRIVTVAGETVHLTPIEYRIIVLLSINAGTVLTHEFLCRELWGPYVNKSKALRVNVANLRRKIEKDTSNPQYIITEMGVGYRLLEDIDRLQ</sequence>
<evidence type="ECO:0000313" key="14">
    <source>
        <dbReference type="EMBL" id="XBS56035.1"/>
    </source>
</evidence>
<keyword evidence="8" id="KW-0804">Transcription</keyword>
<evidence type="ECO:0000259" key="12">
    <source>
        <dbReference type="PROSITE" id="PS50110"/>
    </source>
</evidence>
<dbReference type="PANTHER" id="PTHR48111">
    <property type="entry name" value="REGULATOR OF RPOS"/>
    <property type="match status" value="1"/>
</dbReference>
<keyword evidence="5" id="KW-0902">Two-component regulatory system</keyword>
<gene>
    <name evidence="14" type="ORF">ABFV83_09700</name>
</gene>
<evidence type="ECO:0000256" key="3">
    <source>
        <dbReference type="ARBA" id="ARBA00022490"/>
    </source>
</evidence>
<dbReference type="GO" id="GO:0000987">
    <property type="term" value="F:cis-regulatory region sequence-specific DNA binding"/>
    <property type="evidence" value="ECO:0007669"/>
    <property type="project" value="UniProtKB-ARBA"/>
</dbReference>
<evidence type="ECO:0000256" key="5">
    <source>
        <dbReference type="ARBA" id="ARBA00023012"/>
    </source>
</evidence>
<evidence type="ECO:0000256" key="10">
    <source>
        <dbReference type="PROSITE-ProRule" id="PRU00169"/>
    </source>
</evidence>
<evidence type="ECO:0000256" key="7">
    <source>
        <dbReference type="ARBA" id="ARBA00023125"/>
    </source>
</evidence>
<dbReference type="FunFam" id="3.40.50.2300:FF:000021">
    <property type="entry name" value="Two-component system response regulator KdpE"/>
    <property type="match status" value="1"/>
</dbReference>
<feature type="modified residue" description="4-aspartylphosphate" evidence="10">
    <location>
        <position position="55"/>
    </location>
</feature>
<dbReference type="Pfam" id="PF00072">
    <property type="entry name" value="Response_reg"/>
    <property type="match status" value="1"/>
</dbReference>
<reference evidence="14" key="1">
    <citation type="submission" date="2024-06" db="EMBL/GenBank/DDBJ databases">
        <title>Lacrimispora cavernae sp. nov., a novel anaerobe isolated from bat guano pile inside a cave.</title>
        <authorList>
            <person name="Miller S.L."/>
            <person name="Lu N."/>
            <person name="King J."/>
            <person name="Sankaranarayanan K."/>
            <person name="Lawson P.A."/>
        </authorList>
    </citation>
    <scope>NUCLEOTIDE SEQUENCE</scope>
    <source>
        <strain evidence="14">BS-2</strain>
    </source>
</reference>
<dbReference type="InterPro" id="IPR011006">
    <property type="entry name" value="CheY-like_superfamily"/>
</dbReference>
<dbReference type="PANTHER" id="PTHR48111:SF50">
    <property type="entry name" value="KDP OPERON TRANSCRIPTIONAL REGULATORY PROTEIN KDPE"/>
    <property type="match status" value="1"/>
</dbReference>
<dbReference type="RefSeq" id="WP_349948665.1">
    <property type="nucleotide sequence ID" value="NZ_CP157940.1"/>
</dbReference>
<dbReference type="InterPro" id="IPR001867">
    <property type="entry name" value="OmpR/PhoB-type_DNA-bd"/>
</dbReference>
<dbReference type="GO" id="GO:0032993">
    <property type="term" value="C:protein-DNA complex"/>
    <property type="evidence" value="ECO:0007669"/>
    <property type="project" value="TreeGrafter"/>
</dbReference>
<comment type="subcellular location">
    <subcellularLocation>
        <location evidence="1">Cytoplasm</location>
    </subcellularLocation>
</comment>
<dbReference type="GO" id="GO:0042802">
    <property type="term" value="F:identical protein binding"/>
    <property type="evidence" value="ECO:0007669"/>
    <property type="project" value="UniProtKB-ARBA"/>
</dbReference>
<feature type="domain" description="OmpR/PhoB-type" evidence="13">
    <location>
        <begin position="133"/>
        <end position="231"/>
    </location>
</feature>
<name>A0AAU7PV05_9FIRM</name>
<evidence type="ECO:0000259" key="13">
    <source>
        <dbReference type="PROSITE" id="PS51755"/>
    </source>
</evidence>
<organism evidence="14">
    <name type="scientific">Lacrimispora sp. BS-2</name>
    <dbReference type="NCBI Taxonomy" id="3151850"/>
    <lineage>
        <taxon>Bacteria</taxon>
        <taxon>Bacillati</taxon>
        <taxon>Bacillota</taxon>
        <taxon>Clostridia</taxon>
        <taxon>Lachnospirales</taxon>
        <taxon>Lachnospiraceae</taxon>
        <taxon>Lacrimispora</taxon>
    </lineage>
</organism>
<dbReference type="InterPro" id="IPR039420">
    <property type="entry name" value="WalR-like"/>
</dbReference>
<keyword evidence="6" id="KW-0805">Transcription regulation</keyword>
<dbReference type="InterPro" id="IPR001789">
    <property type="entry name" value="Sig_transdc_resp-reg_receiver"/>
</dbReference>
<feature type="DNA-binding region" description="OmpR/PhoB-type" evidence="11">
    <location>
        <begin position="133"/>
        <end position="231"/>
    </location>
</feature>
<dbReference type="CDD" id="cd00383">
    <property type="entry name" value="trans_reg_C"/>
    <property type="match status" value="1"/>
</dbReference>
<keyword evidence="4 10" id="KW-0597">Phosphoprotein</keyword>
<keyword evidence="3" id="KW-0963">Cytoplasm</keyword>
<evidence type="ECO:0000256" key="1">
    <source>
        <dbReference type="ARBA" id="ARBA00004496"/>
    </source>
</evidence>
<dbReference type="AlphaFoldDB" id="A0AAU7PV05"/>
<dbReference type="PROSITE" id="PS50110">
    <property type="entry name" value="RESPONSE_REGULATORY"/>
    <property type="match status" value="1"/>
</dbReference>
<evidence type="ECO:0000256" key="8">
    <source>
        <dbReference type="ARBA" id="ARBA00023163"/>
    </source>
</evidence>
<dbReference type="SMART" id="SM00448">
    <property type="entry name" value="REC"/>
    <property type="match status" value="1"/>
</dbReference>
<evidence type="ECO:0000256" key="4">
    <source>
        <dbReference type="ARBA" id="ARBA00022553"/>
    </source>
</evidence>
<dbReference type="GO" id="GO:0045893">
    <property type="term" value="P:positive regulation of DNA-templated transcription"/>
    <property type="evidence" value="ECO:0007669"/>
    <property type="project" value="UniProtKB-ARBA"/>
</dbReference>
<evidence type="ECO:0000256" key="11">
    <source>
        <dbReference type="PROSITE-ProRule" id="PRU01091"/>
    </source>
</evidence>
<accession>A0AAU7PV05</accession>
<dbReference type="InterPro" id="IPR036388">
    <property type="entry name" value="WH-like_DNA-bd_sf"/>
</dbReference>
<proteinExistence type="predicted"/>
<dbReference type="CDD" id="cd17620">
    <property type="entry name" value="REC_OmpR_KdpE-like"/>
    <property type="match status" value="1"/>
</dbReference>
<protein>
    <recommendedName>
        <fullName evidence="2">Stage 0 sporulation protein A homolog</fullName>
    </recommendedName>
</protein>
<evidence type="ECO:0000256" key="9">
    <source>
        <dbReference type="ARBA" id="ARBA00024867"/>
    </source>
</evidence>
<dbReference type="SMART" id="SM00862">
    <property type="entry name" value="Trans_reg_C"/>
    <property type="match status" value="1"/>
</dbReference>
<dbReference type="PROSITE" id="PS51755">
    <property type="entry name" value="OMPR_PHOB"/>
    <property type="match status" value="1"/>
</dbReference>
<feature type="domain" description="Response regulatory" evidence="12">
    <location>
        <begin position="6"/>
        <end position="119"/>
    </location>
</feature>
<dbReference type="EMBL" id="CP157940">
    <property type="protein sequence ID" value="XBS56035.1"/>
    <property type="molecule type" value="Genomic_DNA"/>
</dbReference>
<evidence type="ECO:0000256" key="6">
    <source>
        <dbReference type="ARBA" id="ARBA00023015"/>
    </source>
</evidence>
<dbReference type="Pfam" id="PF00486">
    <property type="entry name" value="Trans_reg_C"/>
    <property type="match status" value="1"/>
</dbReference>
<dbReference type="Gene3D" id="1.10.10.10">
    <property type="entry name" value="Winged helix-like DNA-binding domain superfamily/Winged helix DNA-binding domain"/>
    <property type="match status" value="1"/>
</dbReference>
<dbReference type="Gene3D" id="3.40.50.2300">
    <property type="match status" value="1"/>
</dbReference>
<comment type="function">
    <text evidence="9">May play the central regulatory role in sporulation. It may be an element of the effector pathway responsible for the activation of sporulation genes in response to nutritional stress. Spo0A may act in concert with spo0H (a sigma factor) to control the expression of some genes that are critical to the sporulation process.</text>
</comment>
<evidence type="ECO:0000256" key="2">
    <source>
        <dbReference type="ARBA" id="ARBA00018672"/>
    </source>
</evidence>
<dbReference type="GO" id="GO:0000156">
    <property type="term" value="F:phosphorelay response regulator activity"/>
    <property type="evidence" value="ECO:0007669"/>
    <property type="project" value="TreeGrafter"/>
</dbReference>
<dbReference type="SUPFAM" id="SSF52172">
    <property type="entry name" value="CheY-like"/>
    <property type="match status" value="1"/>
</dbReference>
<dbReference type="GO" id="GO:0005829">
    <property type="term" value="C:cytosol"/>
    <property type="evidence" value="ECO:0007669"/>
    <property type="project" value="TreeGrafter"/>
</dbReference>
<keyword evidence="7 11" id="KW-0238">DNA-binding</keyword>
<dbReference type="Gene3D" id="6.10.250.690">
    <property type="match status" value="1"/>
</dbReference>